<evidence type="ECO:0000256" key="1">
    <source>
        <dbReference type="ARBA" id="ARBA00022723"/>
    </source>
</evidence>
<dbReference type="GO" id="GO:0016829">
    <property type="term" value="F:lyase activity"/>
    <property type="evidence" value="ECO:0007669"/>
    <property type="project" value="UniProtKB-KW"/>
</dbReference>
<accession>A0A852RK08</accession>
<proteinExistence type="predicted"/>
<keyword evidence="1" id="KW-0479">Metal-binding</keyword>
<dbReference type="PROSITE" id="PS51819">
    <property type="entry name" value="VOC"/>
    <property type="match status" value="1"/>
</dbReference>
<reference evidence="3 4" key="1">
    <citation type="submission" date="2020-07" db="EMBL/GenBank/DDBJ databases">
        <title>Sequencing the genomes of 1000 actinobacteria strains.</title>
        <authorList>
            <person name="Klenk H.-P."/>
        </authorList>
    </citation>
    <scope>NUCLEOTIDE SEQUENCE [LARGE SCALE GENOMIC DNA]</scope>
    <source>
        <strain evidence="3 4">DSM 17380</strain>
    </source>
</reference>
<keyword evidence="3" id="KW-0456">Lyase</keyword>
<dbReference type="InterPro" id="IPR051785">
    <property type="entry name" value="MMCE/EMCE_epimerase"/>
</dbReference>
<dbReference type="PANTHER" id="PTHR43048:SF5">
    <property type="entry name" value="BLR5325 PROTEIN"/>
    <property type="match status" value="1"/>
</dbReference>
<keyword evidence="4" id="KW-1185">Reference proteome</keyword>
<dbReference type="Proteomes" id="UP000586095">
    <property type="component" value="Unassembled WGS sequence"/>
</dbReference>
<comment type="caution">
    <text evidence="3">The sequence shown here is derived from an EMBL/GenBank/DDBJ whole genome shotgun (WGS) entry which is preliminary data.</text>
</comment>
<dbReference type="RefSeq" id="WP_185987062.1">
    <property type="nucleotide sequence ID" value="NZ_BAAALZ010000001.1"/>
</dbReference>
<dbReference type="InterPro" id="IPR037523">
    <property type="entry name" value="VOC_core"/>
</dbReference>
<name>A0A852RK08_9MICO</name>
<evidence type="ECO:0000259" key="2">
    <source>
        <dbReference type="PROSITE" id="PS51819"/>
    </source>
</evidence>
<sequence length="156" mass="16589">MSRTLRFDHIGITVRQLEPAIAFFESLGLAVEGRTVVEGDFIGTVTGIPNSRSEIVMLSIPGRPSGGAFTAIELSSFTRPEHMIGSVAPMANEVGLRSVSFEVSDLDARVSELAADGYGLVGGIGEYDGGWRMAYVRGPEHIIVALAERESGTPAH</sequence>
<dbReference type="SUPFAM" id="SSF54593">
    <property type="entry name" value="Glyoxalase/Bleomycin resistance protein/Dihydroxybiphenyl dioxygenase"/>
    <property type="match status" value="1"/>
</dbReference>
<keyword evidence="3" id="KW-0223">Dioxygenase</keyword>
<feature type="domain" description="VOC" evidence="2">
    <location>
        <begin position="6"/>
        <end position="149"/>
    </location>
</feature>
<dbReference type="AlphaFoldDB" id="A0A852RK08"/>
<dbReference type="Gene3D" id="3.10.180.10">
    <property type="entry name" value="2,3-Dihydroxybiphenyl 1,2-Dioxygenase, domain 1"/>
    <property type="match status" value="1"/>
</dbReference>
<dbReference type="InterPro" id="IPR029068">
    <property type="entry name" value="Glyas_Bleomycin-R_OHBP_Dase"/>
</dbReference>
<keyword evidence="3" id="KW-0560">Oxidoreductase</keyword>
<dbReference type="GO" id="GO:0046872">
    <property type="term" value="F:metal ion binding"/>
    <property type="evidence" value="ECO:0007669"/>
    <property type="project" value="UniProtKB-KW"/>
</dbReference>
<dbReference type="GO" id="GO:0051213">
    <property type="term" value="F:dioxygenase activity"/>
    <property type="evidence" value="ECO:0007669"/>
    <property type="project" value="UniProtKB-KW"/>
</dbReference>
<dbReference type="EMBL" id="JACCBD010000001">
    <property type="protein sequence ID" value="NYD27022.1"/>
    <property type="molecule type" value="Genomic_DNA"/>
</dbReference>
<dbReference type="PANTHER" id="PTHR43048">
    <property type="entry name" value="METHYLMALONYL-COA EPIMERASE"/>
    <property type="match status" value="1"/>
</dbReference>
<protein>
    <submittedName>
        <fullName evidence="3">Catechol 2,3-dioxygenase-like lactoylglutathione lyase family enzyme</fullName>
    </submittedName>
</protein>
<dbReference type="GO" id="GO:0046491">
    <property type="term" value="P:L-methylmalonyl-CoA metabolic process"/>
    <property type="evidence" value="ECO:0007669"/>
    <property type="project" value="TreeGrafter"/>
</dbReference>
<evidence type="ECO:0000313" key="3">
    <source>
        <dbReference type="EMBL" id="NYD27022.1"/>
    </source>
</evidence>
<gene>
    <name evidence="3" type="ORF">BJ960_001825</name>
</gene>
<dbReference type="GO" id="GO:0004493">
    <property type="term" value="F:methylmalonyl-CoA epimerase activity"/>
    <property type="evidence" value="ECO:0007669"/>
    <property type="project" value="TreeGrafter"/>
</dbReference>
<dbReference type="Pfam" id="PF13669">
    <property type="entry name" value="Glyoxalase_4"/>
    <property type="match status" value="1"/>
</dbReference>
<organism evidence="3 4">
    <name type="scientific">Leucobacter aridicollis</name>
    <dbReference type="NCBI Taxonomy" id="283878"/>
    <lineage>
        <taxon>Bacteria</taxon>
        <taxon>Bacillati</taxon>
        <taxon>Actinomycetota</taxon>
        <taxon>Actinomycetes</taxon>
        <taxon>Micrococcales</taxon>
        <taxon>Microbacteriaceae</taxon>
        <taxon>Leucobacter</taxon>
    </lineage>
</organism>
<evidence type="ECO:0000313" key="4">
    <source>
        <dbReference type="Proteomes" id="UP000586095"/>
    </source>
</evidence>